<sequence>MADPGTIDPLLSGETPATAPASSLEEIIERSIGDFGWAQLLQASLVSLAWAFDAQQTFISVVTDANPTWHCTDHHSSCNSATDMCQLPRGSWDWDMPADASVVSDWSLECASSVIRGLPASCFFLGCLVGGLVLATLADSSALGRKNMLLLSCLLMSLAGLFTAASTNIWMYSALRFVGGFGRATVGTCALVLSTELVGKRRRAQVGILSFLFFTFGFLSLPAIAYMNRGSSWRSIYLWTCIPTIPYCILFHFLARESPRWLFLQGHKEKFMATIKSIASHSSFTLRNFPETVCIEHDSSNGDLFSAIKILLDKKWAIRRLLAVMVVGFGIGMVYYGMPLGVGTLGFNLYLNVTLNALSELPASLASFFLIGKINRKGSIFGFCILSGVCSVMCCVLMNMPSMSIESGWTISTGVLQIGAETVSFFSVCTAFNVLLIYTLELFPTCVRNSAMSMVRQAIVLGGVFSPVLVAAGRRNGVLSYGVFGVTIAFCGLFVAFLPETKGSSICDTMDEEEHKVLETETSDCGNC</sequence>
<accession>A0A834LZI5</accession>
<evidence type="ECO:0000256" key="4">
    <source>
        <dbReference type="ARBA" id="ARBA00023136"/>
    </source>
</evidence>
<evidence type="ECO:0000256" key="7">
    <source>
        <dbReference type="SAM" id="Phobius"/>
    </source>
</evidence>
<feature type="transmembrane region" description="Helical" evidence="7">
    <location>
        <begin position="206"/>
        <end position="224"/>
    </location>
</feature>
<comment type="subcellular location">
    <subcellularLocation>
        <location evidence="1">Membrane</location>
        <topology evidence="1">Multi-pass membrane protein</topology>
    </subcellularLocation>
</comment>
<feature type="domain" description="Major facilitator superfamily (MFS) profile" evidence="8">
    <location>
        <begin position="39"/>
        <end position="503"/>
    </location>
</feature>
<evidence type="ECO:0000259" key="8">
    <source>
        <dbReference type="PROSITE" id="PS50850"/>
    </source>
</evidence>
<evidence type="ECO:0000256" key="6">
    <source>
        <dbReference type="ARBA" id="ARBA00049011"/>
    </source>
</evidence>
<name>A0A834LZI5_RHOSS</name>
<comment type="caution">
    <text evidence="9">The sequence shown here is derived from an EMBL/GenBank/DDBJ whole genome shotgun (WGS) entry which is preliminary data.</text>
</comment>
<evidence type="ECO:0000256" key="1">
    <source>
        <dbReference type="ARBA" id="ARBA00004141"/>
    </source>
</evidence>
<feature type="transmembrane region" description="Helical" evidence="7">
    <location>
        <begin position="117"/>
        <end position="137"/>
    </location>
</feature>
<keyword evidence="3 7" id="KW-1133">Transmembrane helix</keyword>
<keyword evidence="2 7" id="KW-0812">Transmembrane</keyword>
<comment type="catalytic activity">
    <reaction evidence="6">
        <text>phosphate(in) + H(+)(in) = phosphate(out) + H(+)(out)</text>
        <dbReference type="Rhea" id="RHEA:29939"/>
        <dbReference type="ChEBI" id="CHEBI:15378"/>
        <dbReference type="ChEBI" id="CHEBI:43474"/>
    </reaction>
    <physiologicalReaction direction="right-to-left" evidence="6">
        <dbReference type="Rhea" id="RHEA:29941"/>
    </physiologicalReaction>
</comment>
<keyword evidence="10" id="KW-1185">Reference proteome</keyword>
<feature type="transmembrane region" description="Helical" evidence="7">
    <location>
        <begin position="455"/>
        <end position="472"/>
    </location>
</feature>
<dbReference type="GO" id="GO:0022857">
    <property type="term" value="F:transmembrane transporter activity"/>
    <property type="evidence" value="ECO:0007669"/>
    <property type="project" value="InterPro"/>
</dbReference>
<evidence type="ECO:0000256" key="2">
    <source>
        <dbReference type="ARBA" id="ARBA00022692"/>
    </source>
</evidence>
<evidence type="ECO:0000256" key="5">
    <source>
        <dbReference type="ARBA" id="ARBA00044504"/>
    </source>
</evidence>
<dbReference type="Gene3D" id="1.20.1250.20">
    <property type="entry name" value="MFS general substrate transporter like domains"/>
    <property type="match status" value="1"/>
</dbReference>
<feature type="transmembrane region" description="Helical" evidence="7">
    <location>
        <begin position="423"/>
        <end position="443"/>
    </location>
</feature>
<evidence type="ECO:0000313" key="10">
    <source>
        <dbReference type="Proteomes" id="UP000626092"/>
    </source>
</evidence>
<organism evidence="9 10">
    <name type="scientific">Rhododendron simsii</name>
    <name type="common">Sims's rhododendron</name>
    <dbReference type="NCBI Taxonomy" id="118357"/>
    <lineage>
        <taxon>Eukaryota</taxon>
        <taxon>Viridiplantae</taxon>
        <taxon>Streptophyta</taxon>
        <taxon>Embryophyta</taxon>
        <taxon>Tracheophyta</taxon>
        <taxon>Spermatophyta</taxon>
        <taxon>Magnoliopsida</taxon>
        <taxon>eudicotyledons</taxon>
        <taxon>Gunneridae</taxon>
        <taxon>Pentapetalae</taxon>
        <taxon>asterids</taxon>
        <taxon>Ericales</taxon>
        <taxon>Ericaceae</taxon>
        <taxon>Ericoideae</taxon>
        <taxon>Rhodoreae</taxon>
        <taxon>Rhododendron</taxon>
    </lineage>
</organism>
<dbReference type="SUPFAM" id="SSF103473">
    <property type="entry name" value="MFS general substrate transporter"/>
    <property type="match status" value="1"/>
</dbReference>
<feature type="transmembrane region" description="Helical" evidence="7">
    <location>
        <begin position="478"/>
        <end position="498"/>
    </location>
</feature>
<feature type="transmembrane region" description="Helical" evidence="7">
    <location>
        <begin position="350"/>
        <end position="371"/>
    </location>
</feature>
<feature type="transmembrane region" description="Helical" evidence="7">
    <location>
        <begin position="380"/>
        <end position="403"/>
    </location>
</feature>
<dbReference type="InterPro" id="IPR020846">
    <property type="entry name" value="MFS_dom"/>
</dbReference>
<dbReference type="InterPro" id="IPR005828">
    <property type="entry name" value="MFS_sugar_transport-like"/>
</dbReference>
<feature type="transmembrane region" description="Helical" evidence="7">
    <location>
        <begin position="149"/>
        <end position="171"/>
    </location>
</feature>
<feature type="transmembrane region" description="Helical" evidence="7">
    <location>
        <begin position="321"/>
        <end position="338"/>
    </location>
</feature>
<dbReference type="PROSITE" id="PS50850">
    <property type="entry name" value="MFS"/>
    <property type="match status" value="1"/>
</dbReference>
<dbReference type="PANTHER" id="PTHR24064">
    <property type="entry name" value="SOLUTE CARRIER FAMILY 22 MEMBER"/>
    <property type="match status" value="1"/>
</dbReference>
<dbReference type="Pfam" id="PF00083">
    <property type="entry name" value="Sugar_tr"/>
    <property type="match status" value="1"/>
</dbReference>
<evidence type="ECO:0000256" key="3">
    <source>
        <dbReference type="ARBA" id="ARBA00022989"/>
    </source>
</evidence>
<dbReference type="AlphaFoldDB" id="A0A834LZI5"/>
<reference evidence="9" key="1">
    <citation type="submission" date="2019-11" db="EMBL/GenBank/DDBJ databases">
        <authorList>
            <person name="Liu Y."/>
            <person name="Hou J."/>
            <person name="Li T.-Q."/>
            <person name="Guan C.-H."/>
            <person name="Wu X."/>
            <person name="Wu H.-Z."/>
            <person name="Ling F."/>
            <person name="Zhang R."/>
            <person name="Shi X.-G."/>
            <person name="Ren J.-P."/>
            <person name="Chen E.-F."/>
            <person name="Sun J.-M."/>
        </authorList>
    </citation>
    <scope>NUCLEOTIDE SEQUENCE</scope>
    <source>
        <strain evidence="9">Adult_tree_wgs_1</strain>
        <tissue evidence="9">Leaves</tissue>
    </source>
</reference>
<dbReference type="OrthoDB" id="5296287at2759"/>
<protein>
    <recommendedName>
        <fullName evidence="8">Major facilitator superfamily (MFS) profile domain-containing protein</fullName>
    </recommendedName>
</protein>
<dbReference type="Proteomes" id="UP000626092">
    <property type="component" value="Unassembled WGS sequence"/>
</dbReference>
<dbReference type="EMBL" id="WJXA01000001">
    <property type="protein sequence ID" value="KAF7153929.1"/>
    <property type="molecule type" value="Genomic_DNA"/>
</dbReference>
<dbReference type="InterPro" id="IPR036259">
    <property type="entry name" value="MFS_trans_sf"/>
</dbReference>
<dbReference type="GO" id="GO:0016020">
    <property type="term" value="C:membrane"/>
    <property type="evidence" value="ECO:0007669"/>
    <property type="project" value="UniProtKB-SubCell"/>
</dbReference>
<proteinExistence type="inferred from homology"/>
<gene>
    <name evidence="9" type="ORF">RHSIM_Rhsim01G0077300</name>
</gene>
<feature type="transmembrane region" description="Helical" evidence="7">
    <location>
        <begin position="177"/>
        <end position="194"/>
    </location>
</feature>
<evidence type="ECO:0000313" key="9">
    <source>
        <dbReference type="EMBL" id="KAF7153929.1"/>
    </source>
</evidence>
<comment type="similarity">
    <text evidence="5">Belongs to the major facilitator superfamily. Phosphate:H(+) symporter (TC 2.A.1.9) family.</text>
</comment>
<keyword evidence="4 7" id="KW-0472">Membrane</keyword>
<feature type="transmembrane region" description="Helical" evidence="7">
    <location>
        <begin position="236"/>
        <end position="255"/>
    </location>
</feature>